<dbReference type="EMBL" id="JBBCAQ010000033">
    <property type="protein sequence ID" value="KAK7582586.1"/>
    <property type="molecule type" value="Genomic_DNA"/>
</dbReference>
<sequence length="497" mass="56035">MSIFRKKILYQRQLKMLGEHKYYAEDSSLLDPSLQPYWNYVVKLLPLWMAPNLITLAGLVMNIVTTLFIMWYSPDCLSEVPSWSHLFCAFGLFIYQTLDAIDGKQARRTETSSPLGELFDHGCDSLSSIFVVMSVCIALKLGEYPRFMFFFYFCGITAFYCSHWQTYVSGTFRFGKVDVTEAQVTIIVAHVVTALFGDRVWHTKLFDLIELRIIVCVAGILGCSVMMYNVFVIILSGGSGKNGSTVAGTSVLSPGIPLLSVVVSGYVISQKSVTNVYESHPVLFILTFGVIAAKVTNKLVVAHMTKSEMELFDSSMLGAIALFLNQYFNCVLPEYALLWMALLWALYDLLYYCCRVCIEICQYLRIRLFSISPASSTKTQSVIQNNGQSKAKLQSNAVANAAWLLWAIFVASHHQMYSLVIEARKEVIRRSLSDDQCQVDLKSTLMDQQSHGVEYSTIFPAICDWLAITKSSALRDWPESAVLLPKQKKRCYFPLLT</sequence>
<dbReference type="Pfam" id="PF01066">
    <property type="entry name" value="CDP-OH_P_transf"/>
    <property type="match status" value="1"/>
</dbReference>
<keyword evidence="18" id="KW-1185">Reference proteome</keyword>
<keyword evidence="5 16" id="KW-1133">Transmembrane helix</keyword>
<evidence type="ECO:0000256" key="13">
    <source>
        <dbReference type="ARBA" id="ARBA00038987"/>
    </source>
</evidence>
<keyword evidence="7" id="KW-0443">Lipid metabolism</keyword>
<feature type="transmembrane region" description="Helical" evidence="16">
    <location>
        <begin position="209"/>
        <end position="234"/>
    </location>
</feature>
<dbReference type="PANTHER" id="PTHR10414">
    <property type="entry name" value="ETHANOLAMINEPHOSPHOTRANSFERASE"/>
    <property type="match status" value="1"/>
</dbReference>
<evidence type="ECO:0000256" key="3">
    <source>
        <dbReference type="ARBA" id="ARBA00022679"/>
    </source>
</evidence>
<dbReference type="GO" id="GO:0005789">
    <property type="term" value="C:endoplasmic reticulum membrane"/>
    <property type="evidence" value="ECO:0007669"/>
    <property type="project" value="TreeGrafter"/>
</dbReference>
<keyword evidence="8" id="KW-1208">Phospholipid metabolism</keyword>
<proteinExistence type="inferred from homology"/>
<evidence type="ECO:0000256" key="9">
    <source>
        <dbReference type="ARBA" id="ARBA00036100"/>
    </source>
</evidence>
<dbReference type="FunFam" id="1.20.120.1760:FF:000002">
    <property type="entry name" value="Choline/ethanolamine phosphotransferase 1"/>
    <property type="match status" value="1"/>
</dbReference>
<comment type="catalytic activity">
    <reaction evidence="11">
        <text>1-hexadecanoyl-2-(9Z-octadecenoyl)-sn-glycerol + CDP-choline = 1-hexadecanoyl-2-(9Z-octadecenoyl)-sn-glycero-3-phosphocholine + CMP + H(+)</text>
        <dbReference type="Rhea" id="RHEA:54244"/>
        <dbReference type="ChEBI" id="CHEBI:15378"/>
        <dbReference type="ChEBI" id="CHEBI:58779"/>
        <dbReference type="ChEBI" id="CHEBI:60377"/>
        <dbReference type="ChEBI" id="CHEBI:73001"/>
        <dbReference type="ChEBI" id="CHEBI:75466"/>
    </reaction>
    <physiologicalReaction direction="left-to-right" evidence="11">
        <dbReference type="Rhea" id="RHEA:54245"/>
    </physiologicalReaction>
</comment>
<evidence type="ECO:0000256" key="7">
    <source>
        <dbReference type="ARBA" id="ARBA00023209"/>
    </source>
</evidence>
<comment type="catalytic activity">
    <reaction evidence="10">
        <text>1,2-dioctanoyl-sn-glycerol + CDP-choline = 1,2-dioctanoyl-sn-glycero-3-phosphocholine + CMP + H(+)</text>
        <dbReference type="Rhea" id="RHEA:54232"/>
        <dbReference type="ChEBI" id="CHEBI:15378"/>
        <dbReference type="ChEBI" id="CHEBI:58779"/>
        <dbReference type="ChEBI" id="CHEBI:60377"/>
        <dbReference type="ChEBI" id="CHEBI:76979"/>
        <dbReference type="ChEBI" id="CHEBI:78228"/>
    </reaction>
    <physiologicalReaction direction="left-to-right" evidence="10">
        <dbReference type="Rhea" id="RHEA:54233"/>
    </physiologicalReaction>
</comment>
<comment type="pathway">
    <text evidence="12">Phospholipid metabolism; phosphatidylcholine biosynthesis; phosphatidylcholine from phosphocholine: step 2/2.</text>
</comment>
<evidence type="ECO:0000256" key="16">
    <source>
        <dbReference type="SAM" id="Phobius"/>
    </source>
</evidence>
<gene>
    <name evidence="17" type="ORF">V9T40_014031</name>
</gene>
<dbReference type="InterPro" id="IPR014472">
    <property type="entry name" value="CHOPT"/>
</dbReference>
<dbReference type="InterPro" id="IPR000462">
    <property type="entry name" value="CDP-OH_P_trans"/>
</dbReference>
<evidence type="ECO:0000256" key="14">
    <source>
        <dbReference type="ARBA" id="ARBA00048570"/>
    </source>
</evidence>
<name>A0AAN9TG08_9HEMI</name>
<keyword evidence="7" id="KW-0444">Lipid biosynthesis</keyword>
<dbReference type="PANTHER" id="PTHR10414:SF37">
    <property type="entry name" value="BB IN A BOXCAR, ISOFORM C"/>
    <property type="match status" value="1"/>
</dbReference>
<comment type="similarity">
    <text evidence="2 15">Belongs to the CDP-alcohol phosphatidyltransferase class-I family.</text>
</comment>
<comment type="catalytic activity">
    <reaction evidence="9">
        <text>1-hexadecanoyl-2-(4Z,7Z,10Z,13Z,16Z,19Z-docosahexaenoyl)-sn-glycerol + CDP-choline = 1-hexadecanoyl-2-(4Z,7Z,10Z,13Z,16Z,19Z-docosahexaenoyl)-sn-glycero-3-phosphocholine + CMP + H(+)</text>
        <dbReference type="Rhea" id="RHEA:54332"/>
        <dbReference type="ChEBI" id="CHEBI:15378"/>
        <dbReference type="ChEBI" id="CHEBI:58779"/>
        <dbReference type="ChEBI" id="CHEBI:60377"/>
        <dbReference type="ChEBI" id="CHEBI:74963"/>
        <dbReference type="ChEBI" id="CHEBI:82949"/>
    </reaction>
    <physiologicalReaction direction="left-to-right" evidence="9">
        <dbReference type="Rhea" id="RHEA:54333"/>
    </physiologicalReaction>
</comment>
<keyword evidence="7" id="KW-0594">Phospholipid biosynthesis</keyword>
<comment type="caution">
    <text evidence="17">The sequence shown here is derived from an EMBL/GenBank/DDBJ whole genome shotgun (WGS) entry which is preliminary data.</text>
</comment>
<feature type="transmembrane region" description="Helical" evidence="16">
    <location>
        <begin position="53"/>
        <end position="71"/>
    </location>
</feature>
<feature type="transmembrane region" description="Helical" evidence="16">
    <location>
        <begin position="179"/>
        <end position="197"/>
    </location>
</feature>
<evidence type="ECO:0000256" key="8">
    <source>
        <dbReference type="ARBA" id="ARBA00023264"/>
    </source>
</evidence>
<comment type="subcellular location">
    <subcellularLocation>
        <location evidence="1">Membrane</location>
        <topology evidence="1">Multi-pass membrane protein</topology>
    </subcellularLocation>
</comment>
<keyword evidence="6 16" id="KW-0472">Membrane</keyword>
<feature type="transmembrane region" description="Helical" evidence="16">
    <location>
        <begin position="147"/>
        <end position="167"/>
    </location>
</feature>
<evidence type="ECO:0000256" key="15">
    <source>
        <dbReference type="RuleBase" id="RU003750"/>
    </source>
</evidence>
<feature type="transmembrane region" description="Helical" evidence="16">
    <location>
        <begin position="83"/>
        <end position="101"/>
    </location>
</feature>
<evidence type="ECO:0000256" key="5">
    <source>
        <dbReference type="ARBA" id="ARBA00022989"/>
    </source>
</evidence>
<dbReference type="InterPro" id="IPR048254">
    <property type="entry name" value="CDP_ALCOHOL_P_TRANSF_CS"/>
</dbReference>
<accession>A0AAN9TG08</accession>
<dbReference type="GO" id="GO:0004142">
    <property type="term" value="F:diacylglycerol cholinephosphotransferase activity"/>
    <property type="evidence" value="ECO:0007669"/>
    <property type="project" value="UniProtKB-EC"/>
</dbReference>
<feature type="transmembrane region" description="Helical" evidence="16">
    <location>
        <begin position="246"/>
        <end position="268"/>
    </location>
</feature>
<evidence type="ECO:0000256" key="2">
    <source>
        <dbReference type="ARBA" id="ARBA00010441"/>
    </source>
</evidence>
<keyword evidence="3 15" id="KW-0808">Transferase</keyword>
<reference evidence="17 18" key="1">
    <citation type="submission" date="2024-03" db="EMBL/GenBank/DDBJ databases">
        <title>Adaptation during the transition from Ophiocordyceps entomopathogen to insect associate is accompanied by gene loss and intensified selection.</title>
        <authorList>
            <person name="Ward C.M."/>
            <person name="Onetto C.A."/>
            <person name="Borneman A.R."/>
        </authorList>
    </citation>
    <scope>NUCLEOTIDE SEQUENCE [LARGE SCALE GENOMIC DNA]</scope>
    <source>
        <strain evidence="17">AWRI1</strain>
        <tissue evidence="17">Single Adult Female</tissue>
    </source>
</reference>
<evidence type="ECO:0000256" key="12">
    <source>
        <dbReference type="ARBA" id="ARBA00037890"/>
    </source>
</evidence>
<dbReference type="Gene3D" id="1.20.120.1760">
    <property type="match status" value="1"/>
</dbReference>
<dbReference type="GO" id="GO:0006646">
    <property type="term" value="P:phosphatidylethanolamine biosynthetic process"/>
    <property type="evidence" value="ECO:0007669"/>
    <property type="project" value="TreeGrafter"/>
</dbReference>
<feature type="transmembrane region" description="Helical" evidence="16">
    <location>
        <begin position="335"/>
        <end position="358"/>
    </location>
</feature>
<dbReference type="GO" id="GO:0004307">
    <property type="term" value="F:ethanolaminephosphotransferase activity"/>
    <property type="evidence" value="ECO:0007669"/>
    <property type="project" value="TreeGrafter"/>
</dbReference>
<evidence type="ECO:0000313" key="18">
    <source>
        <dbReference type="Proteomes" id="UP001367676"/>
    </source>
</evidence>
<comment type="catalytic activity">
    <reaction evidence="14">
        <text>CDP-choline + a 1,2-diacyl-sn-glycerol = a 1,2-diacyl-sn-glycero-3-phosphocholine + CMP + H(+)</text>
        <dbReference type="Rhea" id="RHEA:32939"/>
        <dbReference type="ChEBI" id="CHEBI:15378"/>
        <dbReference type="ChEBI" id="CHEBI:17815"/>
        <dbReference type="ChEBI" id="CHEBI:57643"/>
        <dbReference type="ChEBI" id="CHEBI:58779"/>
        <dbReference type="ChEBI" id="CHEBI:60377"/>
        <dbReference type="EC" id="2.7.8.2"/>
    </reaction>
    <physiologicalReaction direction="left-to-right" evidence="14">
        <dbReference type="Rhea" id="RHEA:32940"/>
    </physiologicalReaction>
</comment>
<evidence type="ECO:0000256" key="10">
    <source>
        <dbReference type="ARBA" id="ARBA00036651"/>
    </source>
</evidence>
<evidence type="ECO:0000313" key="17">
    <source>
        <dbReference type="EMBL" id="KAK7582586.1"/>
    </source>
</evidence>
<dbReference type="GO" id="GO:0005794">
    <property type="term" value="C:Golgi apparatus"/>
    <property type="evidence" value="ECO:0007669"/>
    <property type="project" value="TreeGrafter"/>
</dbReference>
<keyword evidence="4 16" id="KW-0812">Transmembrane</keyword>
<evidence type="ECO:0000256" key="6">
    <source>
        <dbReference type="ARBA" id="ARBA00023136"/>
    </source>
</evidence>
<feature type="transmembrane region" description="Helical" evidence="16">
    <location>
        <begin position="280"/>
        <end position="299"/>
    </location>
</feature>
<dbReference type="EC" id="2.7.8.2" evidence="13"/>
<evidence type="ECO:0000256" key="4">
    <source>
        <dbReference type="ARBA" id="ARBA00022692"/>
    </source>
</evidence>
<dbReference type="PROSITE" id="PS00379">
    <property type="entry name" value="CDP_ALCOHOL_P_TRANSF"/>
    <property type="match status" value="1"/>
</dbReference>
<protein>
    <recommendedName>
        <fullName evidence="13">diacylglycerol cholinephosphotransferase</fullName>
        <ecNumber evidence="13">2.7.8.2</ecNumber>
    </recommendedName>
</protein>
<dbReference type="AlphaFoldDB" id="A0AAN9TG08"/>
<organism evidence="17 18">
    <name type="scientific">Parthenolecanium corni</name>
    <dbReference type="NCBI Taxonomy" id="536013"/>
    <lineage>
        <taxon>Eukaryota</taxon>
        <taxon>Metazoa</taxon>
        <taxon>Ecdysozoa</taxon>
        <taxon>Arthropoda</taxon>
        <taxon>Hexapoda</taxon>
        <taxon>Insecta</taxon>
        <taxon>Pterygota</taxon>
        <taxon>Neoptera</taxon>
        <taxon>Paraneoptera</taxon>
        <taxon>Hemiptera</taxon>
        <taxon>Sternorrhyncha</taxon>
        <taxon>Coccoidea</taxon>
        <taxon>Coccidae</taxon>
        <taxon>Parthenolecanium</taxon>
    </lineage>
</organism>
<dbReference type="InterPro" id="IPR043130">
    <property type="entry name" value="CDP-OH_PTrfase_TM_dom"/>
</dbReference>
<evidence type="ECO:0000256" key="11">
    <source>
        <dbReference type="ARBA" id="ARBA00036890"/>
    </source>
</evidence>
<dbReference type="Proteomes" id="UP001367676">
    <property type="component" value="Unassembled WGS sequence"/>
</dbReference>
<evidence type="ECO:0000256" key="1">
    <source>
        <dbReference type="ARBA" id="ARBA00004141"/>
    </source>
</evidence>